<dbReference type="NCBIfam" id="NF001312">
    <property type="entry name" value="PRK00258.1-4"/>
    <property type="match status" value="1"/>
</dbReference>
<dbReference type="CDD" id="cd01065">
    <property type="entry name" value="NAD_bind_Shikimate_DH"/>
    <property type="match status" value="1"/>
</dbReference>
<dbReference type="Pfam" id="PF01488">
    <property type="entry name" value="Shikimate_DH"/>
    <property type="match status" value="1"/>
</dbReference>
<dbReference type="SUPFAM" id="SSF51735">
    <property type="entry name" value="NAD(P)-binding Rossmann-fold domains"/>
    <property type="match status" value="1"/>
</dbReference>
<comment type="caution">
    <text evidence="8">Lacks conserved residue(s) required for the propagation of feature annotation.</text>
</comment>
<organism evidence="11 12">
    <name type="scientific">Roseomonas genomospecies 6</name>
    <dbReference type="NCBI Taxonomy" id="214106"/>
    <lineage>
        <taxon>Bacteria</taxon>
        <taxon>Pseudomonadati</taxon>
        <taxon>Pseudomonadota</taxon>
        <taxon>Alphaproteobacteria</taxon>
        <taxon>Acetobacterales</taxon>
        <taxon>Roseomonadaceae</taxon>
        <taxon>Roseomonas</taxon>
    </lineage>
</organism>
<dbReference type="Gene3D" id="3.40.50.10860">
    <property type="entry name" value="Leucine Dehydrogenase, chain A, domain 1"/>
    <property type="match status" value="1"/>
</dbReference>
<keyword evidence="5 8" id="KW-0560">Oxidoreductase</keyword>
<evidence type="ECO:0000313" key="12">
    <source>
        <dbReference type="Proteomes" id="UP000480854"/>
    </source>
</evidence>
<dbReference type="AlphaFoldDB" id="A0A9W7NM72"/>
<comment type="function">
    <text evidence="8">Involved in the biosynthesis of the chorismate, which leads to the biosynthesis of aromatic amino acids. Catalyzes the reversible NADPH linked reduction of 3-dehydroshikimate (DHSA) to yield shikimate (SA).</text>
</comment>
<gene>
    <name evidence="8" type="primary">aroE</name>
    <name evidence="11" type="ORF">DS843_05490</name>
</gene>
<evidence type="ECO:0000256" key="2">
    <source>
        <dbReference type="ARBA" id="ARBA00012962"/>
    </source>
</evidence>
<feature type="binding site" evidence="8">
    <location>
        <position position="258"/>
    </location>
    <ligand>
        <name>shikimate</name>
        <dbReference type="ChEBI" id="CHEBI:36208"/>
    </ligand>
</feature>
<dbReference type="PANTHER" id="PTHR21089:SF1">
    <property type="entry name" value="BIFUNCTIONAL 3-DEHYDROQUINATE DEHYDRATASE_SHIKIMATE DEHYDROGENASE, CHLOROPLASTIC"/>
    <property type="match status" value="1"/>
</dbReference>
<dbReference type="InterPro" id="IPR013708">
    <property type="entry name" value="Shikimate_DH-bd_N"/>
</dbReference>
<evidence type="ECO:0000313" key="11">
    <source>
        <dbReference type="EMBL" id="KAA0682865.1"/>
    </source>
</evidence>
<evidence type="ECO:0000256" key="4">
    <source>
        <dbReference type="ARBA" id="ARBA00022857"/>
    </source>
</evidence>
<sequence length="284" mass="29716">MTISGKAKLAGVMGWPIGHSRSPRLHGYWLEQYGIDGAYVPLAVPPDRIEQAIRALPALGFRGCNVTVPHKEAAFRTVDRLDATAKRMGAVNTIVVGEDGSLEGRNTDGFGFIENLRSGAPGWKAADGPALVIGAGGAARAVVSSLLDEGAPQVWLVNRTRARAEELATDIGNGDGGGAIEVADWVSRETLLEGAALVVNTTTQGMAGQPPLELDLRALPGSAVVTDIVYTPLMTPLLADAQARGNRVVDGVGMLLHQARPGFAAWFGREPEVTEGLKAAVLQG</sequence>
<dbReference type="Pfam" id="PF08501">
    <property type="entry name" value="Shikimate_dh_N"/>
    <property type="match status" value="1"/>
</dbReference>
<evidence type="ECO:0000259" key="10">
    <source>
        <dbReference type="Pfam" id="PF08501"/>
    </source>
</evidence>
<comment type="pathway">
    <text evidence="1 8">Metabolic intermediate biosynthesis; chorismate biosynthesis; chorismate from D-erythrose 4-phosphate and phosphoenolpyruvate: step 4/7.</text>
</comment>
<evidence type="ECO:0000256" key="3">
    <source>
        <dbReference type="ARBA" id="ARBA00022605"/>
    </source>
</evidence>
<dbReference type="EC" id="1.1.1.25" evidence="2 8"/>
<keyword evidence="6 8" id="KW-0057">Aromatic amino acid biosynthesis</keyword>
<evidence type="ECO:0000256" key="7">
    <source>
        <dbReference type="ARBA" id="ARBA00049442"/>
    </source>
</evidence>
<dbReference type="EMBL" id="QOKW01000003">
    <property type="protein sequence ID" value="KAA0682865.1"/>
    <property type="molecule type" value="Genomic_DNA"/>
</dbReference>
<feature type="binding site" evidence="8">
    <location>
        <begin position="158"/>
        <end position="163"/>
    </location>
    <ligand>
        <name>NADP(+)</name>
        <dbReference type="ChEBI" id="CHEBI:58349"/>
    </ligand>
</feature>
<feature type="binding site" evidence="8">
    <location>
        <position position="92"/>
    </location>
    <ligand>
        <name>shikimate</name>
        <dbReference type="ChEBI" id="CHEBI:36208"/>
    </ligand>
</feature>
<name>A0A9W7NM72_9PROT</name>
<comment type="subunit">
    <text evidence="8">Homodimer.</text>
</comment>
<accession>A0A9W7NM72</accession>
<dbReference type="InterPro" id="IPR022893">
    <property type="entry name" value="Shikimate_DH_fam"/>
</dbReference>
<dbReference type="InterPro" id="IPR036291">
    <property type="entry name" value="NAD(P)-bd_dom_sf"/>
</dbReference>
<dbReference type="InterPro" id="IPR046346">
    <property type="entry name" value="Aminoacid_DH-like_N_sf"/>
</dbReference>
<feature type="binding site" evidence="8">
    <location>
        <position position="230"/>
    </location>
    <ligand>
        <name>shikimate</name>
        <dbReference type="ChEBI" id="CHEBI:36208"/>
    </ligand>
</feature>
<evidence type="ECO:0000259" key="9">
    <source>
        <dbReference type="Pfam" id="PF01488"/>
    </source>
</evidence>
<comment type="catalytic activity">
    <reaction evidence="7 8">
        <text>shikimate + NADP(+) = 3-dehydroshikimate + NADPH + H(+)</text>
        <dbReference type="Rhea" id="RHEA:17737"/>
        <dbReference type="ChEBI" id="CHEBI:15378"/>
        <dbReference type="ChEBI" id="CHEBI:16630"/>
        <dbReference type="ChEBI" id="CHEBI:36208"/>
        <dbReference type="ChEBI" id="CHEBI:57783"/>
        <dbReference type="ChEBI" id="CHEBI:58349"/>
        <dbReference type="EC" id="1.1.1.25"/>
    </reaction>
</comment>
<dbReference type="RefSeq" id="WP_149467882.1">
    <property type="nucleotide sequence ID" value="NZ_QOKW01000003.1"/>
</dbReference>
<keyword evidence="12" id="KW-1185">Reference proteome</keyword>
<feature type="binding site" evidence="8">
    <location>
        <position position="108"/>
    </location>
    <ligand>
        <name>shikimate</name>
        <dbReference type="ChEBI" id="CHEBI:36208"/>
    </ligand>
</feature>
<feature type="active site" description="Proton acceptor" evidence="8">
    <location>
        <position position="71"/>
    </location>
</feature>
<feature type="binding site" evidence="8">
    <location>
        <position position="67"/>
    </location>
    <ligand>
        <name>shikimate</name>
        <dbReference type="ChEBI" id="CHEBI:36208"/>
    </ligand>
</feature>
<dbReference type="GO" id="GO:0004764">
    <property type="term" value="F:shikimate 3-dehydrogenase (NADP+) activity"/>
    <property type="evidence" value="ECO:0007669"/>
    <property type="project" value="UniProtKB-UniRule"/>
</dbReference>
<evidence type="ECO:0000256" key="6">
    <source>
        <dbReference type="ARBA" id="ARBA00023141"/>
    </source>
</evidence>
<dbReference type="GO" id="GO:0008652">
    <property type="term" value="P:amino acid biosynthetic process"/>
    <property type="evidence" value="ECO:0007669"/>
    <property type="project" value="UniProtKB-KW"/>
</dbReference>
<dbReference type="GO" id="GO:0050661">
    <property type="term" value="F:NADP binding"/>
    <property type="evidence" value="ECO:0007669"/>
    <property type="project" value="InterPro"/>
</dbReference>
<dbReference type="Proteomes" id="UP000480854">
    <property type="component" value="Unassembled WGS sequence"/>
</dbReference>
<dbReference type="OrthoDB" id="9792692at2"/>
<dbReference type="GO" id="GO:0009073">
    <property type="term" value="P:aromatic amino acid family biosynthetic process"/>
    <property type="evidence" value="ECO:0007669"/>
    <property type="project" value="UniProtKB-KW"/>
</dbReference>
<feature type="binding site" evidence="8">
    <location>
        <position position="228"/>
    </location>
    <ligand>
        <name>NADP(+)</name>
        <dbReference type="ChEBI" id="CHEBI:58349"/>
    </ligand>
</feature>
<feature type="binding site" evidence="8">
    <location>
        <begin position="134"/>
        <end position="138"/>
    </location>
    <ligand>
        <name>NADP(+)</name>
        <dbReference type="ChEBI" id="CHEBI:58349"/>
    </ligand>
</feature>
<protein>
    <recommendedName>
        <fullName evidence="2 8">Shikimate dehydrogenase (NADP(+))</fullName>
        <shortName evidence="8">SDH</shortName>
        <ecNumber evidence="2 8">1.1.1.25</ecNumber>
    </recommendedName>
</protein>
<reference evidence="11 12" key="1">
    <citation type="submission" date="2018-07" db="EMBL/GenBank/DDBJ databases">
        <title>Genome sequence of Azospirillum sp. ATCC 49961.</title>
        <authorList>
            <person name="Sant'Anna F.H."/>
            <person name="Baldani J.I."/>
            <person name="Zilli J.E."/>
            <person name="Reis V.M."/>
            <person name="Hartmann A."/>
            <person name="Cruz L."/>
            <person name="de Souza E.M."/>
            <person name="de Oliveira Pedrosa F."/>
            <person name="Passaglia L.M.P."/>
        </authorList>
    </citation>
    <scope>NUCLEOTIDE SEQUENCE [LARGE SCALE GENOMIC DNA]</scope>
    <source>
        <strain evidence="11 12">ATCC 49961</strain>
    </source>
</reference>
<evidence type="ECO:0000256" key="5">
    <source>
        <dbReference type="ARBA" id="ARBA00023002"/>
    </source>
</evidence>
<dbReference type="InterPro" id="IPR011342">
    <property type="entry name" value="Shikimate_DH"/>
</dbReference>
<dbReference type="PANTHER" id="PTHR21089">
    <property type="entry name" value="SHIKIMATE DEHYDROGENASE"/>
    <property type="match status" value="1"/>
</dbReference>
<dbReference type="GO" id="GO:0009423">
    <property type="term" value="P:chorismate biosynthetic process"/>
    <property type="evidence" value="ECO:0007669"/>
    <property type="project" value="UniProtKB-UniRule"/>
</dbReference>
<comment type="caution">
    <text evidence="11">The sequence shown here is derived from an EMBL/GenBank/DDBJ whole genome shotgun (WGS) entry which is preliminary data.</text>
</comment>
<proteinExistence type="inferred from homology"/>
<dbReference type="SUPFAM" id="SSF53223">
    <property type="entry name" value="Aminoacid dehydrogenase-like, N-terminal domain"/>
    <property type="match status" value="1"/>
</dbReference>
<dbReference type="GO" id="GO:0005829">
    <property type="term" value="C:cytosol"/>
    <property type="evidence" value="ECO:0007669"/>
    <property type="project" value="TreeGrafter"/>
</dbReference>
<dbReference type="HAMAP" id="MF_00222">
    <property type="entry name" value="Shikimate_DH_AroE"/>
    <property type="match status" value="1"/>
</dbReference>
<dbReference type="NCBIfam" id="TIGR00507">
    <property type="entry name" value="aroE"/>
    <property type="match status" value="1"/>
</dbReference>
<feature type="binding site" evidence="8">
    <location>
        <position position="251"/>
    </location>
    <ligand>
        <name>NADP(+)</name>
        <dbReference type="ChEBI" id="CHEBI:58349"/>
    </ligand>
</feature>
<feature type="domain" description="Shikimate dehydrogenase substrate binding N-terminal" evidence="10">
    <location>
        <begin position="12"/>
        <end position="94"/>
    </location>
</feature>
<dbReference type="GO" id="GO:0019632">
    <property type="term" value="P:shikimate metabolic process"/>
    <property type="evidence" value="ECO:0007669"/>
    <property type="project" value="InterPro"/>
</dbReference>
<dbReference type="InterPro" id="IPR006151">
    <property type="entry name" value="Shikm_DH/Glu-tRNA_Rdtase"/>
</dbReference>
<dbReference type="Gene3D" id="3.40.50.720">
    <property type="entry name" value="NAD(P)-binding Rossmann-like Domain"/>
    <property type="match status" value="1"/>
</dbReference>
<feature type="domain" description="Quinate/shikimate 5-dehydrogenase/glutamyl-tRNA reductase" evidence="9">
    <location>
        <begin position="129"/>
        <end position="172"/>
    </location>
</feature>
<feature type="binding site" evidence="8">
    <location>
        <begin position="20"/>
        <end position="22"/>
    </location>
    <ligand>
        <name>shikimate</name>
        <dbReference type="ChEBI" id="CHEBI:36208"/>
    </ligand>
</feature>
<keyword evidence="3 8" id="KW-0028">Amino-acid biosynthesis</keyword>
<keyword evidence="4 8" id="KW-0521">NADP</keyword>
<comment type="similarity">
    <text evidence="8">Belongs to the shikimate dehydrogenase family.</text>
</comment>
<evidence type="ECO:0000256" key="1">
    <source>
        <dbReference type="ARBA" id="ARBA00004871"/>
    </source>
</evidence>
<evidence type="ECO:0000256" key="8">
    <source>
        <dbReference type="HAMAP-Rule" id="MF_00222"/>
    </source>
</evidence>